<dbReference type="PIRSF" id="PIRSF036458">
    <property type="entry name" value="Butyrate_kin"/>
    <property type="match status" value="1"/>
</dbReference>
<dbReference type="NCBIfam" id="TIGR02707">
    <property type="entry name" value="butyr_kinase"/>
    <property type="match status" value="1"/>
</dbReference>
<evidence type="ECO:0000256" key="8">
    <source>
        <dbReference type="ARBA" id="ARBA00048596"/>
    </source>
</evidence>
<keyword evidence="7 9" id="KW-0067">ATP-binding</keyword>
<dbReference type="GO" id="GO:0006083">
    <property type="term" value="P:acetate metabolic process"/>
    <property type="evidence" value="ECO:0007669"/>
    <property type="project" value="TreeGrafter"/>
</dbReference>
<comment type="catalytic activity">
    <reaction evidence="8 9">
        <text>butanoate + ATP = butanoyl phosphate + ADP</text>
        <dbReference type="Rhea" id="RHEA:13585"/>
        <dbReference type="ChEBI" id="CHEBI:17968"/>
        <dbReference type="ChEBI" id="CHEBI:30616"/>
        <dbReference type="ChEBI" id="CHEBI:58079"/>
        <dbReference type="ChEBI" id="CHEBI:456216"/>
        <dbReference type="EC" id="2.7.2.7"/>
    </reaction>
</comment>
<comment type="similarity">
    <text evidence="2 9 10">Belongs to the acetokinase family.</text>
</comment>
<keyword evidence="3 9" id="KW-0963">Cytoplasm</keyword>
<protein>
    <recommendedName>
        <fullName evidence="9">Probable butyrate kinase</fullName>
        <shortName evidence="9">BK</shortName>
        <ecNumber evidence="9">2.7.2.7</ecNumber>
    </recommendedName>
    <alternativeName>
        <fullName evidence="9">Branched-chain carboxylic acid kinase</fullName>
    </alternativeName>
</protein>
<evidence type="ECO:0000256" key="2">
    <source>
        <dbReference type="ARBA" id="ARBA00008748"/>
    </source>
</evidence>
<dbReference type="CDD" id="cd24011">
    <property type="entry name" value="ASKHA_NBD_BK"/>
    <property type="match status" value="1"/>
</dbReference>
<dbReference type="KEGG" id="vck:PG915_22475"/>
<proteinExistence type="inferred from homology"/>
<name>A0AAU8BNV1_9VIBR</name>
<evidence type="ECO:0000256" key="4">
    <source>
        <dbReference type="ARBA" id="ARBA00022679"/>
    </source>
</evidence>
<dbReference type="GO" id="GO:0005737">
    <property type="term" value="C:cytoplasm"/>
    <property type="evidence" value="ECO:0007669"/>
    <property type="project" value="UniProtKB-SubCell"/>
</dbReference>
<dbReference type="Gene3D" id="3.30.420.40">
    <property type="match status" value="2"/>
</dbReference>
<evidence type="ECO:0000256" key="3">
    <source>
        <dbReference type="ARBA" id="ARBA00022490"/>
    </source>
</evidence>
<dbReference type="HAMAP" id="MF_00542">
    <property type="entry name" value="Butyrate_kinase"/>
    <property type="match status" value="1"/>
</dbReference>
<dbReference type="PANTHER" id="PTHR21060">
    <property type="entry name" value="ACETATE KINASE"/>
    <property type="match status" value="1"/>
</dbReference>
<evidence type="ECO:0000256" key="9">
    <source>
        <dbReference type="HAMAP-Rule" id="MF_00542"/>
    </source>
</evidence>
<organism evidence="11">
    <name type="scientific">Vibrio chaetopteri</name>
    <dbReference type="NCBI Taxonomy" id="3016528"/>
    <lineage>
        <taxon>Bacteria</taxon>
        <taxon>Pseudomonadati</taxon>
        <taxon>Pseudomonadota</taxon>
        <taxon>Gammaproteobacteria</taxon>
        <taxon>Vibrionales</taxon>
        <taxon>Vibrionaceae</taxon>
        <taxon>Vibrio</taxon>
    </lineage>
</organism>
<evidence type="ECO:0000256" key="7">
    <source>
        <dbReference type="ARBA" id="ARBA00022840"/>
    </source>
</evidence>
<comment type="subcellular location">
    <subcellularLocation>
        <location evidence="1 9">Cytoplasm</location>
    </subcellularLocation>
</comment>
<dbReference type="GO" id="GO:0047761">
    <property type="term" value="F:butyrate kinase activity"/>
    <property type="evidence" value="ECO:0007669"/>
    <property type="project" value="UniProtKB-UniRule"/>
</dbReference>
<dbReference type="SUPFAM" id="SSF53067">
    <property type="entry name" value="Actin-like ATPase domain"/>
    <property type="match status" value="2"/>
</dbReference>
<evidence type="ECO:0000256" key="5">
    <source>
        <dbReference type="ARBA" id="ARBA00022741"/>
    </source>
</evidence>
<dbReference type="PRINTS" id="PR00471">
    <property type="entry name" value="ACETATEKNASE"/>
</dbReference>
<evidence type="ECO:0000256" key="1">
    <source>
        <dbReference type="ARBA" id="ARBA00004496"/>
    </source>
</evidence>
<accession>A0AAU8BNV1</accession>
<keyword evidence="6 9" id="KW-0418">Kinase</keyword>
<sequence>MKILVINPGSTSTKIGLFQDLDKQFEHVIRHSSEELAQFENVTAQYDFRKQLIVDALVENGVDMSQIEAIGCRGGASKPIPGGTYLVDEAVCKDQAESKIQHPSSLASLIGHELAKEYGIEAYFTDSPVTYELSDLASYSGLSDIKRHGRFHALNAKAVAQVFAQENQRDYKELNVIVCHMGGGITISMHQQGRAVDVTDAIAEGPMTPERSGRLPSRDLVDLCYSGKYSHGEMKKKLQGEGGVYSYLGTADMLEVEQAAERGDEKARKIVDVLVYQVAKEIGAMAPVVNGRIDGVILTGGIAYSKYVVSELSKRVGYLADIAVYPGEMELEALAAGVYRVCRQNLTPKHYSENVKTTA</sequence>
<reference evidence="11" key="1">
    <citation type="submission" date="2023-01" db="EMBL/GenBank/DDBJ databases">
        <title>Vibrio sp. CB1-14 genome sequencing.</title>
        <authorList>
            <person name="Otstavnykh N."/>
            <person name="Isaeva M."/>
            <person name="Meleshko D."/>
        </authorList>
    </citation>
    <scope>NUCLEOTIDE SEQUENCE</scope>
    <source>
        <strain evidence="11">CB1-14</strain>
    </source>
</reference>
<dbReference type="EC" id="2.7.2.7" evidence="9"/>
<dbReference type="Pfam" id="PF00871">
    <property type="entry name" value="Acetate_kinase"/>
    <property type="match status" value="1"/>
</dbReference>
<dbReference type="EMBL" id="CP115921">
    <property type="protein sequence ID" value="XCD18046.1"/>
    <property type="molecule type" value="Genomic_DNA"/>
</dbReference>
<evidence type="ECO:0000256" key="6">
    <source>
        <dbReference type="ARBA" id="ARBA00022777"/>
    </source>
</evidence>
<dbReference type="GO" id="GO:0008776">
    <property type="term" value="F:acetate kinase activity"/>
    <property type="evidence" value="ECO:0007669"/>
    <property type="project" value="TreeGrafter"/>
</dbReference>
<dbReference type="InterPro" id="IPR023865">
    <property type="entry name" value="Aliphatic_acid_kinase_CS"/>
</dbReference>
<keyword evidence="5 9" id="KW-0547">Nucleotide-binding</keyword>
<dbReference type="GO" id="GO:0005524">
    <property type="term" value="F:ATP binding"/>
    <property type="evidence" value="ECO:0007669"/>
    <property type="project" value="UniProtKB-KW"/>
</dbReference>
<gene>
    <name evidence="9 11" type="primary">buk</name>
    <name evidence="11" type="ORF">PG915_22475</name>
</gene>
<evidence type="ECO:0000313" key="11">
    <source>
        <dbReference type="EMBL" id="XCD18046.1"/>
    </source>
</evidence>
<dbReference type="RefSeq" id="WP_353499202.1">
    <property type="nucleotide sequence ID" value="NZ_CP115921.1"/>
</dbReference>
<dbReference type="InterPro" id="IPR011245">
    <property type="entry name" value="Butyrate_kin"/>
</dbReference>
<dbReference type="InterPro" id="IPR000890">
    <property type="entry name" value="Aliphatic_acid_kin_short-chain"/>
</dbReference>
<dbReference type="NCBIfam" id="NF002834">
    <property type="entry name" value="PRK03011.1-5"/>
    <property type="match status" value="1"/>
</dbReference>
<dbReference type="AlphaFoldDB" id="A0AAU8BNV1"/>
<dbReference type="PROSITE" id="PS01075">
    <property type="entry name" value="ACETATE_KINASE_1"/>
    <property type="match status" value="1"/>
</dbReference>
<dbReference type="InterPro" id="IPR043129">
    <property type="entry name" value="ATPase_NBD"/>
</dbReference>
<dbReference type="PANTHER" id="PTHR21060:SF3">
    <property type="entry name" value="BUTYRATE KINASE 2-RELATED"/>
    <property type="match status" value="1"/>
</dbReference>
<evidence type="ECO:0000256" key="10">
    <source>
        <dbReference type="RuleBase" id="RU003835"/>
    </source>
</evidence>
<keyword evidence="4 9" id="KW-0808">Transferase</keyword>